<evidence type="ECO:0000313" key="2">
    <source>
        <dbReference type="EMBL" id="KIJ13089.1"/>
    </source>
</evidence>
<dbReference type="OrthoDB" id="436496at2759"/>
<dbReference type="EMBL" id="KN819356">
    <property type="protein sequence ID" value="KIJ13089.1"/>
    <property type="molecule type" value="Genomic_DNA"/>
</dbReference>
<dbReference type="PANTHER" id="PTHR42815">
    <property type="entry name" value="FAD-BINDING, PUTATIVE (AFU_ORTHOLOGUE AFUA_6G07600)-RELATED"/>
    <property type="match status" value="1"/>
</dbReference>
<sequence length="276" mass="30904">MSVVHRRLELSPDEHLPQDVISSIHESDTPFLGRYYKTEEEDRERFPFHVGMHHRSGKVGSARVRPNDERTVVILARLFRCTIVFPRILRNRLLTSLGNIEATPLAGVTFVSFTTGAVVLYLTGDAHNLSGPTAQCLMPRTNTLTTFHITGYMFVTDGLPVRHKPGTPVQSSPYSPPIRLLAEETKFYPCKTWRRSFSSLSILSTSSLHTPPYSSYWSASSSKEDTRVVFTSHAAQATKNHDQRSFLDRTKARKVSRGPQGLSVSPAKRAAHGYHG</sequence>
<gene>
    <name evidence="2" type="ORF">PAXINDRAFT_100898</name>
</gene>
<dbReference type="HOGENOM" id="CLU_1008657_0_0_1"/>
<reference evidence="3" key="2">
    <citation type="submission" date="2015-01" db="EMBL/GenBank/DDBJ databases">
        <title>Evolutionary Origins and Diversification of the Mycorrhizal Mutualists.</title>
        <authorList>
            <consortium name="DOE Joint Genome Institute"/>
            <consortium name="Mycorrhizal Genomics Consortium"/>
            <person name="Kohler A."/>
            <person name="Kuo A."/>
            <person name="Nagy L.G."/>
            <person name="Floudas D."/>
            <person name="Copeland A."/>
            <person name="Barry K.W."/>
            <person name="Cichocki N."/>
            <person name="Veneault-Fourrey C."/>
            <person name="LaButti K."/>
            <person name="Lindquist E.A."/>
            <person name="Lipzen A."/>
            <person name="Lundell T."/>
            <person name="Morin E."/>
            <person name="Murat C."/>
            <person name="Riley R."/>
            <person name="Ohm R."/>
            <person name="Sun H."/>
            <person name="Tunlid A."/>
            <person name="Henrissat B."/>
            <person name="Grigoriev I.V."/>
            <person name="Hibbett D.S."/>
            <person name="Martin F."/>
        </authorList>
    </citation>
    <scope>NUCLEOTIDE SEQUENCE [LARGE SCALE GENOMIC DNA]</scope>
    <source>
        <strain evidence="3">ATCC 200175</strain>
    </source>
</reference>
<proteinExistence type="predicted"/>
<evidence type="ECO:0000313" key="3">
    <source>
        <dbReference type="Proteomes" id="UP000053647"/>
    </source>
</evidence>
<organism evidence="2 3">
    <name type="scientific">Paxillus involutus ATCC 200175</name>
    <dbReference type="NCBI Taxonomy" id="664439"/>
    <lineage>
        <taxon>Eukaryota</taxon>
        <taxon>Fungi</taxon>
        <taxon>Dikarya</taxon>
        <taxon>Basidiomycota</taxon>
        <taxon>Agaricomycotina</taxon>
        <taxon>Agaricomycetes</taxon>
        <taxon>Agaricomycetidae</taxon>
        <taxon>Boletales</taxon>
        <taxon>Paxilineae</taxon>
        <taxon>Paxillaceae</taxon>
        <taxon>Paxillus</taxon>
    </lineage>
</organism>
<dbReference type="PANTHER" id="PTHR42815:SF2">
    <property type="entry name" value="FAD-BINDING, PUTATIVE (AFU_ORTHOLOGUE AFUA_6G07600)-RELATED"/>
    <property type="match status" value="1"/>
</dbReference>
<name>A0A0C9SV14_PAXIN</name>
<evidence type="ECO:0000256" key="1">
    <source>
        <dbReference type="SAM" id="MobiDB-lite"/>
    </source>
</evidence>
<reference evidence="2 3" key="1">
    <citation type="submission" date="2014-06" db="EMBL/GenBank/DDBJ databases">
        <authorList>
            <consortium name="DOE Joint Genome Institute"/>
            <person name="Kuo A."/>
            <person name="Kohler A."/>
            <person name="Nagy L.G."/>
            <person name="Floudas D."/>
            <person name="Copeland A."/>
            <person name="Barry K.W."/>
            <person name="Cichocki N."/>
            <person name="Veneault-Fourrey C."/>
            <person name="LaButti K."/>
            <person name="Lindquist E.A."/>
            <person name="Lipzen A."/>
            <person name="Lundell T."/>
            <person name="Morin E."/>
            <person name="Murat C."/>
            <person name="Sun H."/>
            <person name="Tunlid A."/>
            <person name="Henrissat B."/>
            <person name="Grigoriev I.V."/>
            <person name="Hibbett D.S."/>
            <person name="Martin F."/>
            <person name="Nordberg H.P."/>
            <person name="Cantor M.N."/>
            <person name="Hua S.X."/>
        </authorList>
    </citation>
    <scope>NUCLEOTIDE SEQUENCE [LARGE SCALE GENOMIC DNA]</scope>
    <source>
        <strain evidence="2 3">ATCC 200175</strain>
    </source>
</reference>
<dbReference type="Proteomes" id="UP000053647">
    <property type="component" value="Unassembled WGS sequence"/>
</dbReference>
<dbReference type="AlphaFoldDB" id="A0A0C9SV14"/>
<keyword evidence="3" id="KW-1185">Reference proteome</keyword>
<protein>
    <submittedName>
        <fullName evidence="2">Uncharacterized protein</fullName>
    </submittedName>
</protein>
<accession>A0A0C9SV14</accession>
<feature type="region of interest" description="Disordered" evidence="1">
    <location>
        <begin position="251"/>
        <end position="276"/>
    </location>
</feature>